<feature type="region of interest" description="Disordered" evidence="9">
    <location>
        <begin position="2667"/>
        <end position="2702"/>
    </location>
</feature>
<dbReference type="OMA" id="MRSCEQC"/>
<dbReference type="Gene3D" id="2.130.10.10">
    <property type="entry name" value="YVTN repeat-like/Quinoprotein amine dehydrogenase"/>
    <property type="match status" value="3"/>
</dbReference>
<feature type="compositionally biased region" description="Polar residues" evidence="9">
    <location>
        <begin position="4023"/>
        <end position="4036"/>
    </location>
</feature>
<keyword evidence="4" id="KW-0687">Ribonucleoprotein</keyword>
<feature type="region of interest" description="Disordered" evidence="9">
    <location>
        <begin position="37"/>
        <end position="69"/>
    </location>
</feature>
<feature type="compositionally biased region" description="Low complexity" evidence="9">
    <location>
        <begin position="1091"/>
        <end position="1105"/>
    </location>
</feature>
<feature type="region of interest" description="Disordered" evidence="9">
    <location>
        <begin position="1760"/>
        <end position="1836"/>
    </location>
</feature>
<dbReference type="InterPro" id="IPR027417">
    <property type="entry name" value="P-loop_NTPase"/>
</dbReference>
<feature type="region of interest" description="Disordered" evidence="9">
    <location>
        <begin position="3619"/>
        <end position="3644"/>
    </location>
</feature>
<feature type="region of interest" description="Disordered" evidence="9">
    <location>
        <begin position="4303"/>
        <end position="4328"/>
    </location>
</feature>
<dbReference type="PROSITE" id="PS50082">
    <property type="entry name" value="WD_REPEATS_2"/>
    <property type="match status" value="1"/>
</dbReference>
<dbReference type="InterPro" id="IPR001680">
    <property type="entry name" value="WD40_rpt"/>
</dbReference>
<feature type="region of interest" description="Disordered" evidence="9">
    <location>
        <begin position="1543"/>
        <end position="1565"/>
    </location>
</feature>
<gene>
    <name evidence="11" type="ORF">ABB37_00906</name>
</gene>
<feature type="region of interest" description="Disordered" evidence="9">
    <location>
        <begin position="191"/>
        <end position="247"/>
    </location>
</feature>
<feature type="region of interest" description="Disordered" evidence="9">
    <location>
        <begin position="718"/>
        <end position="767"/>
    </location>
</feature>
<dbReference type="PANTHER" id="PTHR19860:SF40">
    <property type="entry name" value="WD40 REPEAT-CONTAINING PROTEIN"/>
    <property type="match status" value="1"/>
</dbReference>
<feature type="compositionally biased region" description="Low complexity" evidence="9">
    <location>
        <begin position="718"/>
        <end position="742"/>
    </location>
</feature>
<comment type="similarity">
    <text evidence="5">Belongs to the WD repeat DCAF12 family.</text>
</comment>
<sequence>MDFFYAANAADLTPLKTELVDFVSSCLMKEPPYEAIRPDQLSRHHNASRKRETPEAPQHLPQEEKPPVSDGVATVAHMRELVHLISRQDGEFVLKLALYTRRTLHLRSSPNYLVALCAREPNCIPFLQPYMEKIVMIPPDWLAIANFAYFYDCDAAHDFSCFRAPYTEDEDGEAEGDTVSQVSAGLVRSPATVMHRSVSSKDSPAGRTTPSWTSREARPPTRGEKSERKRRKSKKTPTSTAADPTRSYLPTALRTSLVHCFATFTPFSMSKYDNEAAEHRAHRKARQRLQKQQAHDEDAERSGSESAEDSSSDSDDENVKAEGMGDIAASAHAARRQRRATFTYKLLIRVLHITQPAFLVCCILGKQYPSSEEAFMQMGLHRTDPTWMPAADLARKVLPSKPQNRPKKAATREETAESDVAENTEAARQPYCIFHPTLSGTRMRLPVVQTWETLLSKEGNKGKVWDFLIASRAVGYMALLRNLRNILTRTCSAATHKLVLEKLVDEQQVAMSQQLPYRFYSAYVAVKEVREMAVLLAYQRPASRPKAQPGGRGSRSGRGNLRGGRGNMRGGRRGRGAAAGTVVEGNEFDERVRRAHASFEAPAASLKFLHRYLDLYTAAVDSAVNTAARLNVIPMKGTSVVILCVTQALMECMTATGAAVETASIQRKIDVAALLIAMLMRSCEQCVVLLYCYDEYVVFREDDYANTATEADLSAAANANEEAHKNSGSSSNSNGDWRGSDSALDDGNTNFESRSSDTSDTDPLENTCTLQTPHRLSFMKLVDALVLASTQLLTRKTDSEAAVQRCTCVATSFDMFSEGSGAQFPYAFLDEVIERSMRVESLLVFDEGTHRTYAQMNPNAPAFGDLPTYLSRMRRTGSPDLVYVGVNLKAASPLSSQRALSGGAAQVALQRAAVKDRFRHHNDLLLTGFSDAILRLVAERVGGGALAVIERAAETYEVARFSARANHEALAERARALKLISALREGNYDAAGAAAAGRGSPPVTPPPSAEANAAVDDSVNRKDTPPSHPPPSAFALPHKDPAMLSAAAAAATTTVTLPSFDALGKVVTSAAWEVDWGPRSRSSERQLQQLTGSSAGLSSCSSPTSLVAPSAAGAESLATSGPAALPSIRRLLSKRSIVEAEASEVWSRTGGVFSSAAEDASPSENHVTGGGVVADVEEAAWLAPQGKQVSSIYHPRPFISLVKLLSASSERSAFTPADGGVDDRVKGAAARTTVGRCRRTAHVPSRSATPSPSTTAAQTTPQKAAQRRDKHVRGCASSVSPTPAFSTASSRHRKGTKMHAVFPCTQLGVVRRLLTSYRICRFFISSTFVDMNNERNAITLDVFPRLRRWAAEVGLKVTLLEVDLRWGIPAVATTRNLSTSVCLNEVSRCSPFFIGMIGARYGSCPPTPLQLVVDEDVEASDYGWMTELTHPHVSVTELEMRHAMYNTRRRLGYDDTATALFFARDFDHLMSTFSPADVAARRVYEADSPTATQAISALKQRIVGTGCALTIYRAAYNQSNKKSLTVESAAVVTNSIRPDGVGDVSEGKYSSITSGSGGGGGDRVRTAQQSSTRAMLEDDLGRWAVRDGRALDAVGPTAHTTERNGENADSLWSLVTTRISDTEESRPLTSTDVPLDMSDFSAKVFVALQDVIRRICGVHTGDTNRAEADSEAVTQRGEVKTRRTEEAAPRHTNGTPSEDKANVVEVASPTSPTAVNAPDLYGTLIVAQSEYARKLSALYAAPRGLLEQLSSFAVAGTLHTSAVSSSPLRPSPLSTEAATVRDRATSPSTLAGERTTTDSSQDNGALTTDEQRGSLTTRNGSVSHHGRGSNGLRKASAHSVGSASSILLVEGGDGDGKSSALAALMERMLLPMHKAAPIAEARPFLFYSTQAGDDSVRSLLLFLATTYRALFHLYAEVSVQESDSIEQLLLMLDQAYATVHRRYEASATGSAGGTAAAGPAALVVILDGLDKSSESVELVSLLGTILHPLAAPHIRFIVSACPRSQLASALRTRTPAARVVPLPLLSEGERAQLVRLHLAAYGKLLEESFSADELKTLLRKAGAGRPSRLISAITYLRLFSTFDTLREDIRALPATSTQLYVKFFHQLQTRFDGPTTRLVLTLLLLRHPVGGVMEYNLYRLVSNVAVASRLVALLRGICVDSHHGRLFITSAAFVTAVARTYLPYASDWQSAQERVLVAELRYQPVDMTMDAQEVRQALCRTRESIERNASTPLASCLFYPERYSPRELLGVLQGSVQASRLDITATLVCYLPFLECVMVSRRMLSQLIGLLSSTMHATKRLDDTVTPVVAVAGAVDGDVDLINGGDAVESEGNVFSGGSVPLQWHHYRNEVRRIGNALEFLQTHYHILLRQPSLLRQCVWNALSRGSCISVYDTASTALMRSTALQKAPLSSRVAENDEIPKEPLHDTGLHPSAGSTAVSNTKTDVKDAAALWVHWLNLRQHGGETRVLLTTASPLAIRCMALSPDEAEVALGGDDGFVRRVRTSDEEDALLTSQQSGLEKAGGGAGAGGTGGDRSRLGSMLRHESAVAAVRYVPPQTHGGPASGFTGRSVGSGGFAAFSASSSSSPTPQLLVSGCVRGIVYVWNLEDNSLLQRGTGHLRSISGLVCHPLQPMLLCSGSHDSYVMLWNLCGSPSQLSEEVSTAIARRLPKYPANSPERRRQQQQQRRMMSSDQNGSESEGRGAAAVYQSSLAARATAARPAYLTPLIAFHKERQHRGPVACVDFHCTGDIMASGSWDGALLLYNTRALCTPPPVLPCIPPPPRGSASGQAAAVKKPMKWRVRHGAEYQRVAFRTMEFDLKSPVRSLSFTNSLAVTCIVGCHNGAIFIVDYASGSVVARWTSLHTAPITRVLASPDGRCVASADERGVVRLTYMGISGTVFATLNGHQGAVTGLCFRAPFESAAEVLEAPQLILLTTGEDRTLQAWRVNSSSGPDVKSSTQCLTTSHSTAVTAVATSADGLKLVTGSADGTAIVFCLSEEGGVGGGWTSGGHNDATTTTTTGTSSDHAVFTNSLRTLAAYKNTAALLQSSAARPMTPSFVLRHDDCRITCITFALQDTKIVVGVVFGLVYVWSAAPGLNRIEGRLLLRVQVPEHGLYPVVSFNVQESVAAAAASHWSSELSPEVFTSLSVRRCTAESSSSSLALPFFTSAATSSPYDTADDSRTAHVTAICANGDVAVVKLLSEAASRVMVADQDRRRHQRRLRHRSSNSFSLRAGSLSNSGGGLALFEGDRLYSSDVDMLSQTVPYPTTNQPAPAAPLPQPWRTLKSQTREGPMAQPSVILEVATTLAPHPDPSIFAKRQRAAHRELLDRRAMKLQHLLARCHVNEMELRESFQLDLHRHRLQWADVEAAEEITAVVWLTEGVGGTAAQHPPQQQPLEGMKASSGEGRGGDGESRHRKLALVVTQRKLFLMLSSGSESAVSGGLNIRISRQTPDAALVLKNAEQMPEEGVIVARASDSDKEEENATWSVGAPCLQTDLAQGAAVITHDHLREAEVDVDYLLSEEEYFTAASTAMLVATITSTSTTATSAERNVSCGVASTAHISSGAAAQNAEAAATNTDRKRDATAQLSPLTSAFVVALTTSRGEVLLLRIHVPHLHRRDAPRRSSPPRTSSSKYREESGLRGSTAATALELRTHVLPLVQVHLCQRLSFTKVSAADAMGESGTAASGSAAPQRMSVTPLVTTVQLSVLPNELAAALPPCPPSPALESGKATAAAASLQMVNANTVDKVVLAAGCSDGSARVWMVPTSPLAVRGGRGSRTPILTSSGDFTDGPSAASSSLSDVPVGCFFCSSAVNVTSPLLQVVSTAQERHKGWMRRSATSAPLPLPPLQQPRWVVGDALGNVYQLQLERDAPGGAATALLRCSAAPERSSTAALYGKTQVIDDDDDSKRRALLSRIMTAGGAELRPWVSSLQKLVGMMEHLPPTAVLQALTTSSSSTNEMDAGVAGNGGSRDDYDGGGGGGGGGGVGASWSMGASQTPADWLTSVDFSAPVSATLLKRSRVTPSSTFTSSNGTSAAHAAHERTGALPSVSSSADQIPHCLPAQEWLILPRLPTALHTTPFTSPDSFAALTSGPQQSLLRTADEAQDSFNVHGLALNVLPAPSAALPSFGSSPPRQQPPQRSSSARRTSNDDGDAALHADFVTPLSDLLTAYRRNGQEGEEGKTVEGEMTRLSTMLRGSSTSNSSHSKSCTTSPFLAARLVPHTAGGKAAQTSHVRTPEDTVPSAAKKKLSELDISRSAATSVKPFVRFELTPPPPLVSLSSGATRSEAAAALHRDAAVPPFTSVPIEKGSNGVHAEGRDGEGEDEEEEEYFHILYKSGPPPPVSPGVVNSAEMKRKWLLRQQAVLKEATRVQQYNKQARAALQAYQQRVASAVGM</sequence>
<feature type="compositionally biased region" description="Low complexity" evidence="9">
    <location>
        <begin position="4132"/>
        <end position="4148"/>
    </location>
</feature>
<feature type="compositionally biased region" description="Gly residues" evidence="9">
    <location>
        <begin position="550"/>
        <end position="569"/>
    </location>
</feature>
<reference evidence="11 12" key="1">
    <citation type="submission" date="2015-07" db="EMBL/GenBank/DDBJ databases">
        <title>High-quality genome of monoxenous trypanosomatid Leptomonas pyrrhocoris.</title>
        <authorList>
            <person name="Flegontov P."/>
            <person name="Butenko A."/>
            <person name="Firsov S."/>
            <person name="Vlcek C."/>
            <person name="Logacheva M.D."/>
            <person name="Field M."/>
            <person name="Filatov D."/>
            <person name="Flegontova O."/>
            <person name="Gerasimov E."/>
            <person name="Jackson A.P."/>
            <person name="Kelly S."/>
            <person name="Opperdoes F."/>
            <person name="O'Reilly A."/>
            <person name="Votypka J."/>
            <person name="Yurchenko V."/>
            <person name="Lukes J."/>
        </authorList>
    </citation>
    <scope>NUCLEOTIDE SEQUENCE [LARGE SCALE GENOMIC DNA]</scope>
    <source>
        <strain evidence="11">H10</strain>
    </source>
</reference>
<evidence type="ECO:0000256" key="7">
    <source>
        <dbReference type="ARBA" id="ARBA00043952"/>
    </source>
</evidence>
<feature type="compositionally biased region" description="Low complexity" evidence="9">
    <location>
        <begin position="1764"/>
        <end position="1774"/>
    </location>
</feature>
<feature type="compositionally biased region" description="Polar residues" evidence="9">
    <location>
        <begin position="200"/>
        <end position="214"/>
    </location>
</feature>
<feature type="compositionally biased region" description="Acidic residues" evidence="9">
    <location>
        <begin position="306"/>
        <end position="316"/>
    </location>
</feature>
<evidence type="ECO:0000313" key="11">
    <source>
        <dbReference type="EMBL" id="KPA86858.1"/>
    </source>
</evidence>
<evidence type="ECO:0000256" key="8">
    <source>
        <dbReference type="PROSITE-ProRule" id="PRU00221"/>
    </source>
</evidence>
<proteinExistence type="inferred from homology"/>
<dbReference type="Proteomes" id="UP000037923">
    <property type="component" value="Unassembled WGS sequence"/>
</dbReference>
<dbReference type="Pfam" id="PF13271">
    <property type="entry name" value="DUF4062"/>
    <property type="match status" value="1"/>
</dbReference>
<evidence type="ECO:0000256" key="9">
    <source>
        <dbReference type="SAM" id="MobiDB-lite"/>
    </source>
</evidence>
<dbReference type="InterPro" id="IPR008858">
    <property type="entry name" value="TROVE_dom"/>
</dbReference>
<feature type="compositionally biased region" description="Basic residues" evidence="9">
    <location>
        <begin position="280"/>
        <end position="289"/>
    </location>
</feature>
<feature type="region of interest" description="Disordered" evidence="9">
    <location>
        <begin position="1077"/>
        <end position="1105"/>
    </location>
</feature>
<dbReference type="SUPFAM" id="SSF140864">
    <property type="entry name" value="TROVE domain-like"/>
    <property type="match status" value="2"/>
</dbReference>
<feature type="compositionally biased region" description="Basic and acidic residues" evidence="9">
    <location>
        <begin position="215"/>
        <end position="227"/>
    </location>
</feature>
<evidence type="ECO:0000259" key="10">
    <source>
        <dbReference type="PROSITE" id="PS50988"/>
    </source>
</evidence>
<dbReference type="SUPFAM" id="SSF50978">
    <property type="entry name" value="WD40 repeat-like"/>
    <property type="match status" value="1"/>
</dbReference>
<evidence type="ECO:0000256" key="2">
    <source>
        <dbReference type="ARBA" id="ARBA00022574"/>
    </source>
</evidence>
<feature type="compositionally biased region" description="Polar residues" evidence="9">
    <location>
        <begin position="747"/>
        <end position="758"/>
    </location>
</feature>
<feature type="compositionally biased region" description="Gly residues" evidence="9">
    <location>
        <begin position="2521"/>
        <end position="2533"/>
    </location>
</feature>
<feature type="compositionally biased region" description="Polar residues" evidence="9">
    <location>
        <begin position="1277"/>
        <end position="1289"/>
    </location>
</feature>
<feature type="compositionally biased region" description="Gly residues" evidence="9">
    <location>
        <begin position="3978"/>
        <end position="3989"/>
    </location>
</feature>
<dbReference type="InterPro" id="IPR051191">
    <property type="entry name" value="DCAF12"/>
</dbReference>
<evidence type="ECO:0000256" key="3">
    <source>
        <dbReference type="ARBA" id="ARBA00022737"/>
    </source>
</evidence>
<feature type="region of interest" description="Disordered" evidence="9">
    <location>
        <begin position="275"/>
        <end position="319"/>
    </location>
</feature>
<feature type="repeat" description="WD" evidence="8">
    <location>
        <begin position="2963"/>
        <end position="2994"/>
    </location>
</feature>
<name>A0A0N0VHY5_LEPPY</name>
<dbReference type="OrthoDB" id="427368at2759"/>
<evidence type="ECO:0000313" key="12">
    <source>
        <dbReference type="Proteomes" id="UP000037923"/>
    </source>
</evidence>
<evidence type="ECO:0000256" key="1">
    <source>
        <dbReference type="ARBA" id="ARBA00004300"/>
    </source>
</evidence>
<feature type="compositionally biased region" description="Polar residues" evidence="9">
    <location>
        <begin position="1797"/>
        <end position="1822"/>
    </location>
</feature>
<dbReference type="EMBL" id="LGTL01000001">
    <property type="protein sequence ID" value="KPA86858.1"/>
    <property type="molecule type" value="Genomic_DNA"/>
</dbReference>
<dbReference type="PANTHER" id="PTHR19860">
    <property type="entry name" value="DDB1- AND CUL4-ASSOCIATED FACTOR 12-RELATED"/>
    <property type="match status" value="1"/>
</dbReference>
<feature type="region of interest" description="Disordered" evidence="9">
    <location>
        <begin position="2422"/>
        <end position="2441"/>
    </location>
</feature>
<dbReference type="PROSITE" id="PS50988">
    <property type="entry name" value="TROVE"/>
    <property type="match status" value="1"/>
</dbReference>
<dbReference type="GO" id="GO:0003723">
    <property type="term" value="F:RNA binding"/>
    <property type="evidence" value="ECO:0007669"/>
    <property type="project" value="InterPro"/>
</dbReference>
<feature type="region of interest" description="Disordered" evidence="9">
    <location>
        <begin position="4227"/>
        <end position="4246"/>
    </location>
</feature>
<organism evidence="11 12">
    <name type="scientific">Leptomonas pyrrhocoris</name>
    <name type="common">Firebug parasite</name>
    <dbReference type="NCBI Taxonomy" id="157538"/>
    <lineage>
        <taxon>Eukaryota</taxon>
        <taxon>Discoba</taxon>
        <taxon>Euglenozoa</taxon>
        <taxon>Kinetoplastea</taxon>
        <taxon>Metakinetoplastina</taxon>
        <taxon>Trypanosomatida</taxon>
        <taxon>Trypanosomatidae</taxon>
        <taxon>Leishmaniinae</taxon>
        <taxon>Leptomonas</taxon>
    </lineage>
</organism>
<feature type="region of interest" description="Disordered" evidence="9">
    <location>
        <begin position="543"/>
        <end position="577"/>
    </location>
</feature>
<comment type="caution">
    <text evidence="11">The sequence shown here is derived from an EMBL/GenBank/DDBJ whole genome shotgun (WGS) entry which is preliminary data.</text>
</comment>
<dbReference type="GO" id="GO:0005840">
    <property type="term" value="C:ribosome"/>
    <property type="evidence" value="ECO:0007669"/>
    <property type="project" value="UniProtKB-KW"/>
</dbReference>
<feature type="region of interest" description="Disordered" evidence="9">
    <location>
        <begin position="1664"/>
        <end position="1702"/>
    </location>
</feature>
<keyword evidence="2 8" id="KW-0853">WD repeat</keyword>
<feature type="region of interest" description="Disordered" evidence="9">
    <location>
        <begin position="2509"/>
        <end position="2536"/>
    </location>
</feature>
<feature type="region of interest" description="Disordered" evidence="9">
    <location>
        <begin position="3386"/>
        <end position="3415"/>
    </location>
</feature>
<feature type="region of interest" description="Disordered" evidence="9">
    <location>
        <begin position="4126"/>
        <end position="4156"/>
    </location>
</feature>
<keyword evidence="3" id="KW-0677">Repeat</keyword>
<dbReference type="RefSeq" id="XP_015665297.1">
    <property type="nucleotide sequence ID" value="XM_015797289.1"/>
</dbReference>
<protein>
    <recommendedName>
        <fullName evidence="10">TROVE domain-containing protein</fullName>
    </recommendedName>
</protein>
<accession>A0A0N0VHY5</accession>
<feature type="compositionally biased region" description="Basic and acidic residues" evidence="9">
    <location>
        <begin position="293"/>
        <end position="303"/>
    </location>
</feature>
<keyword evidence="4" id="KW-0689">Ribosomal protein</keyword>
<feature type="region of interest" description="Disordered" evidence="9">
    <location>
        <begin position="3953"/>
        <end position="3994"/>
    </location>
</feature>
<dbReference type="Pfam" id="PF05731">
    <property type="entry name" value="TROVE"/>
    <property type="match status" value="2"/>
</dbReference>
<dbReference type="GO" id="GO:0005813">
    <property type="term" value="C:centrosome"/>
    <property type="evidence" value="ECO:0007669"/>
    <property type="project" value="UniProtKB-SubCell"/>
</dbReference>
<dbReference type="PROSITE" id="PS00678">
    <property type="entry name" value="WD_REPEATS_1"/>
    <property type="match status" value="1"/>
</dbReference>
<feature type="compositionally biased region" description="Polar residues" evidence="9">
    <location>
        <begin position="2688"/>
        <end position="2697"/>
    </location>
</feature>
<dbReference type="SUPFAM" id="SSF52540">
    <property type="entry name" value="P-loop containing nucleoside triphosphate hydrolases"/>
    <property type="match status" value="1"/>
</dbReference>
<evidence type="ECO:0000256" key="6">
    <source>
        <dbReference type="ARBA" id="ARBA00038623"/>
    </source>
</evidence>
<comment type="pathway">
    <text evidence="7">Protein modification.</text>
</comment>
<dbReference type="InterPro" id="IPR015943">
    <property type="entry name" value="WD40/YVTN_repeat-like_dom_sf"/>
</dbReference>
<evidence type="ECO:0000256" key="4">
    <source>
        <dbReference type="ARBA" id="ARBA00022980"/>
    </source>
</evidence>
<dbReference type="InterPro" id="IPR019775">
    <property type="entry name" value="WD40_repeat_CS"/>
</dbReference>
<dbReference type="InterPro" id="IPR036322">
    <property type="entry name" value="WD40_repeat_dom_sf"/>
</dbReference>
<feature type="region of interest" description="Disordered" evidence="9">
    <location>
        <begin position="4022"/>
        <end position="4056"/>
    </location>
</feature>
<feature type="region of interest" description="Disordered" evidence="9">
    <location>
        <begin position="992"/>
        <end position="1038"/>
    </location>
</feature>
<evidence type="ECO:0000256" key="5">
    <source>
        <dbReference type="ARBA" id="ARBA00038022"/>
    </source>
</evidence>
<comment type="subunit">
    <text evidence="6">Component of the DCX(DCAF12) E3 ubiquitin ligase complex, at least composed of CUL4 (CUL4A or CUL4B), DDB1, DCAF12 and RBX1.</text>
</comment>
<dbReference type="InterPro" id="IPR025139">
    <property type="entry name" value="DUF4062"/>
</dbReference>
<dbReference type="GeneID" id="26901203"/>
<dbReference type="SMART" id="SM00320">
    <property type="entry name" value="WD40"/>
    <property type="match status" value="10"/>
</dbReference>
<keyword evidence="12" id="KW-1185">Reference proteome</keyword>
<feature type="compositionally biased region" description="Low complexity" evidence="9">
    <location>
        <begin position="1244"/>
        <end position="1264"/>
    </location>
</feature>
<feature type="region of interest" description="Disordered" evidence="9">
    <location>
        <begin position="1230"/>
        <end position="1292"/>
    </location>
</feature>
<dbReference type="Pfam" id="PF00400">
    <property type="entry name" value="WD40"/>
    <property type="match status" value="3"/>
</dbReference>
<dbReference type="VEuPathDB" id="TriTrypDB:LpyrH10_01_9060"/>
<comment type="subcellular location">
    <subcellularLocation>
        <location evidence="1">Cytoplasm</location>
        <location evidence="1">Cytoskeleton</location>
        <location evidence="1">Microtubule organizing center</location>
        <location evidence="1">Centrosome</location>
    </subcellularLocation>
</comment>
<feature type="domain" description="TROVE" evidence="10">
    <location>
        <begin position="36"/>
        <end position="637"/>
    </location>
</feature>
<dbReference type="InterPro" id="IPR037214">
    <property type="entry name" value="TROVE_dom_sf"/>
</dbReference>
<feature type="region of interest" description="Disordered" evidence="9">
    <location>
        <begin position="397"/>
        <end position="422"/>
    </location>
</feature>
<feature type="compositionally biased region" description="Basic and acidic residues" evidence="9">
    <location>
        <begin position="1677"/>
        <end position="1689"/>
    </location>
</feature>